<protein>
    <submittedName>
        <fullName evidence="9">Na+/H+-dicarboxylate symporter</fullName>
    </submittedName>
</protein>
<dbReference type="InterPro" id="IPR001991">
    <property type="entry name" value="Na-dicarboxylate_symporter"/>
</dbReference>
<dbReference type="GO" id="GO:0015366">
    <property type="term" value="F:malate:proton symporter activity"/>
    <property type="evidence" value="ECO:0007669"/>
    <property type="project" value="TreeGrafter"/>
</dbReference>
<gene>
    <name evidence="9" type="ORF">C8D88_1011081</name>
</gene>
<dbReference type="PANTHER" id="PTHR42865">
    <property type="entry name" value="PROTON/GLUTAMATE-ASPARTATE SYMPORTER"/>
    <property type="match status" value="1"/>
</dbReference>
<evidence type="ECO:0000256" key="3">
    <source>
        <dbReference type="ARBA" id="ARBA00022475"/>
    </source>
</evidence>
<evidence type="ECO:0000256" key="5">
    <source>
        <dbReference type="ARBA" id="ARBA00022847"/>
    </source>
</evidence>
<keyword evidence="5" id="KW-0769">Symport</keyword>
<dbReference type="GO" id="GO:0070778">
    <property type="term" value="P:L-aspartate transmembrane transport"/>
    <property type="evidence" value="ECO:0007669"/>
    <property type="project" value="TreeGrafter"/>
</dbReference>
<dbReference type="InterPro" id="IPR036458">
    <property type="entry name" value="Na:dicarbo_symporter_sf"/>
</dbReference>
<dbReference type="Gene3D" id="1.10.3860.10">
    <property type="entry name" value="Sodium:dicarboxylate symporter"/>
    <property type="match status" value="1"/>
</dbReference>
<dbReference type="PROSITE" id="PS00714">
    <property type="entry name" value="NA_DICARBOXYL_SYMP_2"/>
    <property type="match status" value="1"/>
</dbReference>
<dbReference type="EMBL" id="QGHB01000001">
    <property type="protein sequence ID" value="PWK91050.1"/>
    <property type="molecule type" value="Genomic_DNA"/>
</dbReference>
<evidence type="ECO:0000256" key="1">
    <source>
        <dbReference type="ARBA" id="ARBA00004651"/>
    </source>
</evidence>
<dbReference type="Pfam" id="PF00375">
    <property type="entry name" value="SDF"/>
    <property type="match status" value="1"/>
</dbReference>
<dbReference type="PRINTS" id="PR00173">
    <property type="entry name" value="EDTRNSPORT"/>
</dbReference>
<dbReference type="GO" id="GO:0015138">
    <property type="term" value="F:fumarate transmembrane transporter activity"/>
    <property type="evidence" value="ECO:0007669"/>
    <property type="project" value="TreeGrafter"/>
</dbReference>
<dbReference type="GO" id="GO:0005886">
    <property type="term" value="C:plasma membrane"/>
    <property type="evidence" value="ECO:0007669"/>
    <property type="project" value="UniProtKB-SubCell"/>
</dbReference>
<comment type="subcellular location">
    <subcellularLocation>
        <location evidence="1">Cell membrane</location>
        <topology evidence="1">Multi-pass membrane protein</topology>
    </subcellularLocation>
</comment>
<feature type="transmembrane region" description="Helical" evidence="8">
    <location>
        <begin position="81"/>
        <end position="103"/>
    </location>
</feature>
<evidence type="ECO:0000256" key="4">
    <source>
        <dbReference type="ARBA" id="ARBA00022692"/>
    </source>
</evidence>
<feature type="transmembrane region" description="Helical" evidence="8">
    <location>
        <begin position="153"/>
        <end position="173"/>
    </location>
</feature>
<evidence type="ECO:0000256" key="7">
    <source>
        <dbReference type="ARBA" id="ARBA00023136"/>
    </source>
</evidence>
<evidence type="ECO:0000256" key="8">
    <source>
        <dbReference type="SAM" id="Phobius"/>
    </source>
</evidence>
<organism evidence="9 10">
    <name type="scientific">Lentzea atacamensis</name>
    <dbReference type="NCBI Taxonomy" id="531938"/>
    <lineage>
        <taxon>Bacteria</taxon>
        <taxon>Bacillati</taxon>
        <taxon>Actinomycetota</taxon>
        <taxon>Actinomycetes</taxon>
        <taxon>Pseudonocardiales</taxon>
        <taxon>Pseudonocardiaceae</taxon>
        <taxon>Lentzea</taxon>
    </lineage>
</organism>
<feature type="transmembrane region" description="Helical" evidence="8">
    <location>
        <begin position="12"/>
        <end position="31"/>
    </location>
</feature>
<evidence type="ECO:0000256" key="6">
    <source>
        <dbReference type="ARBA" id="ARBA00022989"/>
    </source>
</evidence>
<name>A0A316IED1_9PSEU</name>
<dbReference type="Proteomes" id="UP000246005">
    <property type="component" value="Unassembled WGS sequence"/>
</dbReference>
<dbReference type="AlphaFoldDB" id="A0A316IED1"/>
<feature type="transmembrane region" description="Helical" evidence="8">
    <location>
        <begin position="223"/>
        <end position="249"/>
    </location>
</feature>
<feature type="transmembrane region" description="Helical" evidence="8">
    <location>
        <begin position="348"/>
        <end position="377"/>
    </location>
</feature>
<keyword evidence="3" id="KW-1003">Cell membrane</keyword>
<accession>A0A316IED1</accession>
<dbReference type="SUPFAM" id="SSF118215">
    <property type="entry name" value="Proton glutamate symport protein"/>
    <property type="match status" value="1"/>
</dbReference>
<evidence type="ECO:0000256" key="2">
    <source>
        <dbReference type="ARBA" id="ARBA00022448"/>
    </source>
</evidence>
<keyword evidence="4 8" id="KW-0812">Transmembrane</keyword>
<dbReference type="FunFam" id="1.10.3860.10:FF:000001">
    <property type="entry name" value="C4-dicarboxylate transport protein"/>
    <property type="match status" value="1"/>
</dbReference>
<dbReference type="PROSITE" id="PS00713">
    <property type="entry name" value="NA_DICARBOXYL_SYMP_1"/>
    <property type="match status" value="1"/>
</dbReference>
<keyword evidence="2" id="KW-0813">Transport</keyword>
<feature type="transmembrane region" description="Helical" evidence="8">
    <location>
        <begin position="185"/>
        <end position="211"/>
    </location>
</feature>
<sequence>MRFSFRDVKTRSLFLQLLVAVVAGVLVGHFFRSFGADLKPIGDGFIKLIKMVIAPLIFCVVATGIAKVGDLRAVGRIGVKALIYFEVVSTAALAFGLLVGNVVRPGAGMNVDPSTLDASAVEAKTQGGHLPGVVQFLLDLIPSSVVDALARNALLQVLLFAVLFGCALAQLGERATPVVDLLERVNLAFFTVLSYVMKLAPLGAFGAMAFLVGQYGLGSLRTYLWLILSAYGAALLFCLLLGVIAWSFARVNLVRFVRFAKEEFLLALGTASSEAVLPRMMVKLQRAGCAPTSVGLVLPTGYSFNLDGASIYLSLATVFLAQALNVPLDLGDQLTIVLVLVLTSKGMAGVPGSAFLALSASVAAVGSIPAAAVALLLGADRIMDSMRVFTNLLGNCVATFVVSRWEGMLDVEQMRSALGNPGRDDLVEQAEGEVAVAEDDLVEVTDVERRS</sequence>
<comment type="caution">
    <text evidence="9">The sequence shown here is derived from an EMBL/GenBank/DDBJ whole genome shotgun (WGS) entry which is preliminary data.</text>
</comment>
<evidence type="ECO:0000313" key="10">
    <source>
        <dbReference type="Proteomes" id="UP000246005"/>
    </source>
</evidence>
<feature type="transmembrane region" description="Helical" evidence="8">
    <location>
        <begin position="51"/>
        <end position="69"/>
    </location>
</feature>
<dbReference type="NCBIfam" id="NF002461">
    <property type="entry name" value="PRK01663.1"/>
    <property type="match status" value="1"/>
</dbReference>
<reference evidence="9 10" key="1">
    <citation type="submission" date="2018-05" db="EMBL/GenBank/DDBJ databases">
        <title>Genomic Encyclopedia of Type Strains, Phase IV (KMG-IV): sequencing the most valuable type-strain genomes for metagenomic binning, comparative biology and taxonomic classification.</title>
        <authorList>
            <person name="Goeker M."/>
        </authorList>
    </citation>
    <scope>NUCLEOTIDE SEQUENCE [LARGE SCALE GENOMIC DNA]</scope>
    <source>
        <strain evidence="9 10">DSM 45480</strain>
    </source>
</reference>
<dbReference type="InterPro" id="IPR018107">
    <property type="entry name" value="Na-dicarboxylate_symporter_CS"/>
</dbReference>
<evidence type="ECO:0000313" key="9">
    <source>
        <dbReference type="EMBL" id="PWK91050.1"/>
    </source>
</evidence>
<keyword evidence="7 8" id="KW-0472">Membrane</keyword>
<dbReference type="GO" id="GO:0015141">
    <property type="term" value="F:succinate transmembrane transporter activity"/>
    <property type="evidence" value="ECO:0007669"/>
    <property type="project" value="TreeGrafter"/>
</dbReference>
<keyword evidence="6 8" id="KW-1133">Transmembrane helix</keyword>
<dbReference type="PANTHER" id="PTHR42865:SF1">
    <property type="entry name" value="AEROBIC C4-DICARBOXYLATE TRANSPORT PROTEIN"/>
    <property type="match status" value="1"/>
</dbReference>
<proteinExistence type="predicted"/>
<feature type="transmembrane region" description="Helical" evidence="8">
    <location>
        <begin position="309"/>
        <end position="328"/>
    </location>
</feature>